<evidence type="ECO:0000313" key="5">
    <source>
        <dbReference type="Proteomes" id="UP000176284"/>
    </source>
</evidence>
<keyword evidence="1" id="KW-0540">Nuclease</keyword>
<keyword evidence="1 2" id="KW-0479">Metal-binding</keyword>
<protein>
    <recommendedName>
        <fullName evidence="1">Ribonuclease H</fullName>
        <ecNumber evidence="1">3.1.26.4</ecNumber>
    </recommendedName>
</protein>
<dbReference type="InterPro" id="IPR011320">
    <property type="entry name" value="RNase_H1_N"/>
</dbReference>
<evidence type="ECO:0000313" key="4">
    <source>
        <dbReference type="EMBL" id="OGY67216.1"/>
    </source>
</evidence>
<dbReference type="InterPro" id="IPR009027">
    <property type="entry name" value="Ribosomal_bL9/RNase_H1_N"/>
</dbReference>
<dbReference type="PIRSF" id="PIRSF037839">
    <property type="entry name" value="Ribonuclease_H"/>
    <property type="match status" value="1"/>
</dbReference>
<keyword evidence="1 2" id="KW-0460">Magnesium</keyword>
<keyword evidence="1" id="KW-0255">Endonuclease</keyword>
<dbReference type="GO" id="GO:0003676">
    <property type="term" value="F:nucleic acid binding"/>
    <property type="evidence" value="ECO:0007669"/>
    <property type="project" value="UniProtKB-UniRule"/>
</dbReference>
<evidence type="ECO:0000256" key="1">
    <source>
        <dbReference type="PIRNR" id="PIRNR037839"/>
    </source>
</evidence>
<dbReference type="STRING" id="1798410.A3H63_00195"/>
<feature type="domain" description="Ribonuclease H1 N-terminal" evidence="3">
    <location>
        <begin position="3"/>
        <end position="46"/>
    </location>
</feature>
<dbReference type="Proteomes" id="UP000176284">
    <property type="component" value="Unassembled WGS sequence"/>
</dbReference>
<reference evidence="4 5" key="1">
    <citation type="journal article" date="2016" name="Nat. Commun.">
        <title>Thousands of microbial genomes shed light on interconnected biogeochemical processes in an aquifer system.</title>
        <authorList>
            <person name="Anantharaman K."/>
            <person name="Brown C.T."/>
            <person name="Hug L.A."/>
            <person name="Sharon I."/>
            <person name="Castelle C.J."/>
            <person name="Probst A.J."/>
            <person name="Thomas B.C."/>
            <person name="Singh A."/>
            <person name="Wilkins M.J."/>
            <person name="Karaoz U."/>
            <person name="Brodie E.L."/>
            <person name="Williams K.H."/>
            <person name="Hubbard S.S."/>
            <person name="Banfield J.F."/>
        </authorList>
    </citation>
    <scope>NUCLEOTIDE SEQUENCE [LARGE SCALE GENOMIC DNA]</scope>
</reference>
<comment type="cofactor">
    <cofactor evidence="2">
        <name>Mn(2+)</name>
        <dbReference type="ChEBI" id="CHEBI:29035"/>
    </cofactor>
    <cofactor evidence="2">
        <name>Mg(2+)</name>
        <dbReference type="ChEBI" id="CHEBI:18420"/>
    </cofactor>
    <text evidence="2">Binds 2 metal ions per subunit. Manganese or magnesium.</text>
</comment>
<dbReference type="SUPFAM" id="SSF55658">
    <property type="entry name" value="L9 N-domain-like"/>
    <property type="match status" value="1"/>
</dbReference>
<dbReference type="GO" id="GO:0046872">
    <property type="term" value="F:metal ion binding"/>
    <property type="evidence" value="ECO:0007669"/>
    <property type="project" value="UniProtKB-KW"/>
</dbReference>
<dbReference type="GO" id="GO:0004523">
    <property type="term" value="F:RNA-DNA hybrid ribonuclease activity"/>
    <property type="evidence" value="ECO:0007669"/>
    <property type="project" value="UniProtKB-UniRule"/>
</dbReference>
<accession>A0A1G1ZSW4</accession>
<dbReference type="InterPro" id="IPR036397">
    <property type="entry name" value="RNaseH_sf"/>
</dbReference>
<evidence type="ECO:0000256" key="2">
    <source>
        <dbReference type="PIRSR" id="PIRSR037839-1"/>
    </source>
</evidence>
<dbReference type="GO" id="GO:0005737">
    <property type="term" value="C:cytoplasm"/>
    <property type="evidence" value="ECO:0007669"/>
    <property type="project" value="UniProtKB-SubCell"/>
</dbReference>
<dbReference type="AlphaFoldDB" id="A0A1G1ZSW4"/>
<keyword evidence="1" id="KW-0378">Hydrolase</keyword>
<feature type="binding site" evidence="2">
    <location>
        <position position="68"/>
    </location>
    <ligand>
        <name>Mg(2+)</name>
        <dbReference type="ChEBI" id="CHEBI:18420"/>
        <label>1</label>
    </ligand>
</feature>
<organism evidence="4 5">
    <name type="scientific">Candidatus Harrisonbacteria bacterium RIFCSPLOWO2_02_FULL_45_10c</name>
    <dbReference type="NCBI Taxonomy" id="1798410"/>
    <lineage>
        <taxon>Bacteria</taxon>
        <taxon>Candidatus Harrisoniibacteriota</taxon>
    </lineage>
</organism>
<dbReference type="Pfam" id="PF01693">
    <property type="entry name" value="Cauli_VI"/>
    <property type="match status" value="1"/>
</dbReference>
<comment type="similarity">
    <text evidence="1">Belongs to the RNase H family.</text>
</comment>
<feature type="binding site" evidence="2">
    <location>
        <position position="139"/>
    </location>
    <ligand>
        <name>Mg(2+)</name>
        <dbReference type="ChEBI" id="CHEBI:18420"/>
        <label>2</label>
    </ligand>
</feature>
<dbReference type="SUPFAM" id="SSF53098">
    <property type="entry name" value="Ribonuclease H-like"/>
    <property type="match status" value="1"/>
</dbReference>
<comment type="caution">
    <text evidence="4">The sequence shown here is derived from an EMBL/GenBank/DDBJ whole genome shotgun (WGS) entry which is preliminary data.</text>
</comment>
<dbReference type="InterPro" id="IPR017290">
    <property type="entry name" value="RNase_H_bac"/>
</dbReference>
<dbReference type="Gene3D" id="3.40.970.10">
    <property type="entry name" value="Ribonuclease H1, N-terminal domain"/>
    <property type="match status" value="1"/>
</dbReference>
<evidence type="ECO:0000259" key="3">
    <source>
        <dbReference type="Pfam" id="PF01693"/>
    </source>
</evidence>
<keyword evidence="1" id="KW-0963">Cytoplasm</keyword>
<sequence>MVKYYAYFFSENRNGICESWKECEKIVSGKQARFRSFKTREAAEQWLKTGAVYEIRVKKELEPGIYFDAGTGRGNGVEISVTNEKGGNLLHKVMPRKKVNRFGKHLLDSDKTNNYGELLACKYALQFALKNQIKKIFGDSKLVIDYWSQGLVRKKFVSAETIKLVTAVAKLRKKFEAARGVIGRISGDDNPADLGFH</sequence>
<comment type="function">
    <text evidence="1">Endonuclease that specifically degrades the RNA of RNA-DNA hybrids.</text>
</comment>
<keyword evidence="2" id="KW-0464">Manganese</keyword>
<dbReference type="InterPro" id="IPR037056">
    <property type="entry name" value="RNase_H1_N_sf"/>
</dbReference>
<gene>
    <name evidence="4" type="ORF">A3H63_00195</name>
</gene>
<feature type="binding site" evidence="2">
    <location>
        <position position="117"/>
    </location>
    <ligand>
        <name>Mg(2+)</name>
        <dbReference type="ChEBI" id="CHEBI:18420"/>
        <label>2</label>
    </ligand>
</feature>
<dbReference type="Gene3D" id="3.30.420.10">
    <property type="entry name" value="Ribonuclease H-like superfamily/Ribonuclease H"/>
    <property type="match status" value="1"/>
</dbReference>
<dbReference type="EMBL" id="MHJM01000031">
    <property type="protein sequence ID" value="OGY67216.1"/>
    <property type="molecule type" value="Genomic_DNA"/>
</dbReference>
<comment type="subcellular location">
    <subcellularLocation>
        <location evidence="1">Cytoplasm</location>
    </subcellularLocation>
</comment>
<dbReference type="EC" id="3.1.26.4" evidence="1"/>
<comment type="catalytic activity">
    <reaction evidence="1">
        <text>Endonucleolytic cleavage to 5'-phosphomonoester.</text>
        <dbReference type="EC" id="3.1.26.4"/>
    </reaction>
</comment>
<name>A0A1G1ZSW4_9BACT</name>
<dbReference type="InterPro" id="IPR012337">
    <property type="entry name" value="RNaseH-like_sf"/>
</dbReference>
<proteinExistence type="inferred from homology"/>